<dbReference type="Proteomes" id="UP000277580">
    <property type="component" value="Unassembled WGS sequence"/>
</dbReference>
<feature type="transmembrane region" description="Helical" evidence="1">
    <location>
        <begin position="33"/>
        <end position="55"/>
    </location>
</feature>
<keyword evidence="1" id="KW-1133">Transmembrane helix</keyword>
<name>A0A3N4KRI6_9PEZI</name>
<keyword evidence="4" id="KW-1185">Reference proteome</keyword>
<dbReference type="PANTHER" id="PTHR43606">
    <property type="entry name" value="PHOSPHATASE, PUTATIVE (AFU_ORTHOLOGUE AFUA_6G08710)-RELATED"/>
    <property type="match status" value="1"/>
</dbReference>
<dbReference type="InterPro" id="IPR018946">
    <property type="entry name" value="PhoD-like_MPP"/>
</dbReference>
<dbReference type="InParanoid" id="A0A3N4KRI6"/>
<protein>
    <recommendedName>
        <fullName evidence="2">PhoD-like phosphatase metallophosphatase domain-containing protein</fullName>
    </recommendedName>
</protein>
<dbReference type="SUPFAM" id="SSF56300">
    <property type="entry name" value="Metallo-dependent phosphatases"/>
    <property type="match status" value="1"/>
</dbReference>
<accession>A0A3N4KRI6</accession>
<evidence type="ECO:0000313" key="4">
    <source>
        <dbReference type="Proteomes" id="UP000277580"/>
    </source>
</evidence>
<sequence>MDSTPALTAICALSSITLRVASYIFLRWIPGHLFVSVIFSAFAVYAATFTIIYLVKPAYKIVGKTTEITVVQPKAQEAIYAVSKTPGVVVVESESTQTNLLLNPNKLSAVEATQTVVYRRKDTHPLKTLLLGTPSPSSRKLSWTTFAINSLLTLATWDLTFRTDYFYKAQDLSFARIGYVGPNSAKLLFREPDKLKYPVSVWYQVEAPGIIDAHLVDTIPFLTEATDYTKTVTIPHLNPETKYRYFTSAAHNGTFTTAPPLGKSPAGGKFTFLTSSCIKPRFPYDPLQHPLAVQGFKVLGGMLEELKASFMLFLGDFIYIDVPRRPGVDVESYRQYYRQIYASPDWPAAGNNLPWIHVLDDHEIANDWSSNTTGIYPAAIEPFNHYQHAPNPPAVRTADDETYYSFSWGSSASFFMLDTRRYRSHDSIPDGPGKTMLGKQQLEDLLNWLKKDDGGADLGHGEEVQWKFIVSSVPFTKNWRFGGNDTWAGYLHERRQILETAWSVGGRSGVVVLSGDRHEFAATAFPPPENSQWPASSAVHEFSCSPLSQFYLPIRTYRQEDNEDVTIKYQPDGNVKFGAITIDTTNVEQAVLKYQLFVDGVEDWSWVLTAPARGKKAKGGLKKKQWS</sequence>
<organism evidence="3 4">
    <name type="scientific">Morchella conica CCBAS932</name>
    <dbReference type="NCBI Taxonomy" id="1392247"/>
    <lineage>
        <taxon>Eukaryota</taxon>
        <taxon>Fungi</taxon>
        <taxon>Dikarya</taxon>
        <taxon>Ascomycota</taxon>
        <taxon>Pezizomycotina</taxon>
        <taxon>Pezizomycetes</taxon>
        <taxon>Pezizales</taxon>
        <taxon>Morchellaceae</taxon>
        <taxon>Morchella</taxon>
    </lineage>
</organism>
<gene>
    <name evidence="3" type="ORF">P167DRAFT_536308</name>
</gene>
<dbReference type="STRING" id="1392247.A0A3N4KRI6"/>
<dbReference type="InterPro" id="IPR029052">
    <property type="entry name" value="Metallo-depent_PP-like"/>
</dbReference>
<dbReference type="CDD" id="cd07389">
    <property type="entry name" value="MPP_PhoD"/>
    <property type="match status" value="1"/>
</dbReference>
<dbReference type="EMBL" id="ML119132">
    <property type="protein sequence ID" value="RPB11912.1"/>
    <property type="molecule type" value="Genomic_DNA"/>
</dbReference>
<dbReference type="OrthoDB" id="2100241at2759"/>
<reference evidence="3 4" key="1">
    <citation type="journal article" date="2018" name="Nat. Ecol. Evol.">
        <title>Pezizomycetes genomes reveal the molecular basis of ectomycorrhizal truffle lifestyle.</title>
        <authorList>
            <person name="Murat C."/>
            <person name="Payen T."/>
            <person name="Noel B."/>
            <person name="Kuo A."/>
            <person name="Morin E."/>
            <person name="Chen J."/>
            <person name="Kohler A."/>
            <person name="Krizsan K."/>
            <person name="Balestrini R."/>
            <person name="Da Silva C."/>
            <person name="Montanini B."/>
            <person name="Hainaut M."/>
            <person name="Levati E."/>
            <person name="Barry K.W."/>
            <person name="Belfiori B."/>
            <person name="Cichocki N."/>
            <person name="Clum A."/>
            <person name="Dockter R.B."/>
            <person name="Fauchery L."/>
            <person name="Guy J."/>
            <person name="Iotti M."/>
            <person name="Le Tacon F."/>
            <person name="Lindquist E.A."/>
            <person name="Lipzen A."/>
            <person name="Malagnac F."/>
            <person name="Mello A."/>
            <person name="Molinier V."/>
            <person name="Miyauchi S."/>
            <person name="Poulain J."/>
            <person name="Riccioni C."/>
            <person name="Rubini A."/>
            <person name="Sitrit Y."/>
            <person name="Splivallo R."/>
            <person name="Traeger S."/>
            <person name="Wang M."/>
            <person name="Zifcakova L."/>
            <person name="Wipf D."/>
            <person name="Zambonelli A."/>
            <person name="Paolocci F."/>
            <person name="Nowrousian M."/>
            <person name="Ottonello S."/>
            <person name="Baldrian P."/>
            <person name="Spatafora J.W."/>
            <person name="Henrissat B."/>
            <person name="Nagy L.G."/>
            <person name="Aury J.M."/>
            <person name="Wincker P."/>
            <person name="Grigoriev I.V."/>
            <person name="Bonfante P."/>
            <person name="Martin F.M."/>
        </authorList>
    </citation>
    <scope>NUCLEOTIDE SEQUENCE [LARGE SCALE GENOMIC DNA]</scope>
    <source>
        <strain evidence="3 4">CCBAS932</strain>
    </source>
</reference>
<keyword evidence="1" id="KW-0472">Membrane</keyword>
<evidence type="ECO:0000313" key="3">
    <source>
        <dbReference type="EMBL" id="RPB11912.1"/>
    </source>
</evidence>
<feature type="transmembrane region" description="Helical" evidence="1">
    <location>
        <begin position="6"/>
        <end position="26"/>
    </location>
</feature>
<evidence type="ECO:0000259" key="2">
    <source>
        <dbReference type="Pfam" id="PF09423"/>
    </source>
</evidence>
<keyword evidence="1" id="KW-0812">Transmembrane</keyword>
<dbReference type="Pfam" id="PF09423">
    <property type="entry name" value="PhoD"/>
    <property type="match status" value="1"/>
</dbReference>
<dbReference type="InterPro" id="IPR052900">
    <property type="entry name" value="Phospholipid_Metab_Enz"/>
</dbReference>
<dbReference type="AlphaFoldDB" id="A0A3N4KRI6"/>
<dbReference type="Gene3D" id="3.60.21.70">
    <property type="entry name" value="PhoD-like phosphatase"/>
    <property type="match status" value="1"/>
</dbReference>
<evidence type="ECO:0000256" key="1">
    <source>
        <dbReference type="SAM" id="Phobius"/>
    </source>
</evidence>
<dbReference type="PANTHER" id="PTHR43606:SF2">
    <property type="entry name" value="ALKALINE PHOSPHATASE FAMILY PROTEIN (AFU_ORTHOLOGUE AFUA_5G03860)"/>
    <property type="match status" value="1"/>
</dbReference>
<dbReference type="InterPro" id="IPR038607">
    <property type="entry name" value="PhoD-like_sf"/>
</dbReference>
<proteinExistence type="predicted"/>
<feature type="domain" description="PhoD-like phosphatase metallophosphatase" evidence="2">
    <location>
        <begin position="294"/>
        <end position="586"/>
    </location>
</feature>